<feature type="domain" description="PurM-like C-terminal" evidence="10">
    <location>
        <begin position="557"/>
        <end position="689"/>
    </location>
</feature>
<dbReference type="PIRSF" id="PIRSF001587">
    <property type="entry name" value="FGAM_synthase_II"/>
    <property type="match status" value="1"/>
</dbReference>
<keyword evidence="6 8" id="KW-0067">ATP-binding</keyword>
<dbReference type="Pfam" id="PF18072">
    <property type="entry name" value="FGAR-AT_linker"/>
    <property type="match status" value="1"/>
</dbReference>
<keyword evidence="4 8" id="KW-0547">Nucleotide-binding</keyword>
<evidence type="ECO:0000256" key="1">
    <source>
        <dbReference type="ARBA" id="ARBA00022490"/>
    </source>
</evidence>
<keyword evidence="3 8" id="KW-0479">Metal-binding</keyword>
<dbReference type="NCBIfam" id="TIGR01736">
    <property type="entry name" value="FGAM_synth_II"/>
    <property type="match status" value="1"/>
</dbReference>
<evidence type="ECO:0000256" key="3">
    <source>
        <dbReference type="ARBA" id="ARBA00022723"/>
    </source>
</evidence>
<evidence type="ECO:0000256" key="8">
    <source>
        <dbReference type="HAMAP-Rule" id="MF_00420"/>
    </source>
</evidence>
<dbReference type="InterPro" id="IPR036676">
    <property type="entry name" value="PurM-like_C_sf"/>
</dbReference>
<feature type="domain" description="PurM-like C-terminal" evidence="10">
    <location>
        <begin position="198"/>
        <end position="342"/>
    </location>
</feature>
<feature type="binding site" evidence="8">
    <location>
        <position position="107"/>
    </location>
    <ligand>
        <name>substrate</name>
    </ligand>
</feature>
<dbReference type="Proteomes" id="UP000671862">
    <property type="component" value="Chromosome"/>
</dbReference>
<name>A0ABX7S8S0_9BACT</name>
<evidence type="ECO:0000259" key="10">
    <source>
        <dbReference type="Pfam" id="PF02769"/>
    </source>
</evidence>
<evidence type="ECO:0000259" key="11">
    <source>
        <dbReference type="Pfam" id="PF18072"/>
    </source>
</evidence>
<dbReference type="Gene3D" id="3.90.650.10">
    <property type="entry name" value="PurM-like C-terminal domain"/>
    <property type="match status" value="2"/>
</dbReference>
<dbReference type="InterPro" id="IPR010918">
    <property type="entry name" value="PurM-like_C_dom"/>
</dbReference>
<feature type="binding site" evidence="8">
    <location>
        <position position="518"/>
    </location>
    <ligand>
        <name>Mg(2+)</name>
        <dbReference type="ChEBI" id="CHEBI:18420"/>
        <label>1</label>
    </ligand>
</feature>
<accession>A0ABX7S8S0</accession>
<comment type="caution">
    <text evidence="8">Lacks conserved residue(s) required for the propagation of feature annotation.</text>
</comment>
<dbReference type="Gene3D" id="3.30.1330.10">
    <property type="entry name" value="PurM-like, N-terminal domain"/>
    <property type="match status" value="2"/>
</dbReference>
<dbReference type="InterPro" id="IPR036921">
    <property type="entry name" value="PurM-like_N_sf"/>
</dbReference>
<dbReference type="NCBIfam" id="NF002290">
    <property type="entry name" value="PRK01213.1"/>
    <property type="match status" value="1"/>
</dbReference>
<dbReference type="PANTHER" id="PTHR43555:SF1">
    <property type="entry name" value="PHOSPHORIBOSYLFORMYLGLYCINAMIDINE SYNTHASE SUBUNIT PURL"/>
    <property type="match status" value="1"/>
</dbReference>
<comment type="catalytic activity">
    <reaction evidence="8">
        <text>N(2)-formyl-N(1)-(5-phospho-beta-D-ribosyl)glycinamide + L-glutamine + ATP + H2O = 2-formamido-N(1)-(5-O-phospho-beta-D-ribosyl)acetamidine + L-glutamate + ADP + phosphate + H(+)</text>
        <dbReference type="Rhea" id="RHEA:17129"/>
        <dbReference type="ChEBI" id="CHEBI:15377"/>
        <dbReference type="ChEBI" id="CHEBI:15378"/>
        <dbReference type="ChEBI" id="CHEBI:29985"/>
        <dbReference type="ChEBI" id="CHEBI:30616"/>
        <dbReference type="ChEBI" id="CHEBI:43474"/>
        <dbReference type="ChEBI" id="CHEBI:58359"/>
        <dbReference type="ChEBI" id="CHEBI:147286"/>
        <dbReference type="ChEBI" id="CHEBI:147287"/>
        <dbReference type="ChEBI" id="CHEBI:456216"/>
        <dbReference type="EC" id="6.3.5.3"/>
    </reaction>
</comment>
<feature type="binding site" evidence="8">
    <location>
        <position position="255"/>
    </location>
    <ligand>
        <name>Mg(2+)</name>
        <dbReference type="ChEBI" id="CHEBI:18420"/>
        <label>2</label>
    </ligand>
</feature>
<keyword evidence="13" id="KW-1185">Reference proteome</keyword>
<dbReference type="EMBL" id="CP071446">
    <property type="protein sequence ID" value="QTA38303.1"/>
    <property type="molecule type" value="Genomic_DNA"/>
</dbReference>
<feature type="binding site" evidence="8">
    <location>
        <begin position="85"/>
        <end position="88"/>
    </location>
    <ligand>
        <name>substrate</name>
    </ligand>
</feature>
<feature type="binding site" evidence="8">
    <location>
        <position position="227"/>
    </location>
    <ligand>
        <name>substrate</name>
    </ligand>
</feature>
<feature type="binding site" evidence="8">
    <location>
        <position position="82"/>
    </location>
    <ligand>
        <name>ATP</name>
        <dbReference type="ChEBI" id="CHEBI:30616"/>
    </ligand>
</feature>
<feature type="domain" description="PurM-like N-terminal" evidence="9">
    <location>
        <begin position="425"/>
        <end position="541"/>
    </location>
</feature>
<reference evidence="12 13" key="1">
    <citation type="submission" date="2021-03" db="EMBL/GenBank/DDBJ databases">
        <title>Thermosipho ferrireducens sp.nov., an anaerobic thermophilic iron-reducing bacterium isolated from a deep-sea hydrothermal sulfide deposits.</title>
        <authorList>
            <person name="Zeng X."/>
            <person name="Chen Y."/>
            <person name="Shao Z."/>
        </authorList>
    </citation>
    <scope>NUCLEOTIDE SEQUENCE [LARGE SCALE GENOMIC DNA]</scope>
    <source>
        <strain evidence="12 13">JL129W03</strain>
    </source>
</reference>
<dbReference type="HAMAP" id="MF_00420">
    <property type="entry name" value="PurL_2"/>
    <property type="match status" value="1"/>
</dbReference>
<comment type="subunit">
    <text evidence="8">Monomer. Part of the FGAM synthase complex composed of 1 PurL, 1 PurQ and 2 PurS subunits.</text>
</comment>
<dbReference type="SUPFAM" id="SSF55326">
    <property type="entry name" value="PurM N-terminal domain-like"/>
    <property type="match status" value="2"/>
</dbReference>
<feature type="binding site" evidence="8">
    <location>
        <position position="84"/>
    </location>
    <ligand>
        <name>Mg(2+)</name>
        <dbReference type="ChEBI" id="CHEBI:18420"/>
        <label>1</label>
    </ligand>
</feature>
<keyword evidence="1 8" id="KW-0963">Cytoplasm</keyword>
<feature type="binding site" evidence="8">
    <location>
        <position position="517"/>
    </location>
    <ligand>
        <name>ATP</name>
        <dbReference type="ChEBI" id="CHEBI:30616"/>
    </ligand>
</feature>
<evidence type="ECO:0000256" key="5">
    <source>
        <dbReference type="ARBA" id="ARBA00022755"/>
    </source>
</evidence>
<comment type="similarity">
    <text evidence="8">Belongs to the FGAMS family.</text>
</comment>
<evidence type="ECO:0000313" key="12">
    <source>
        <dbReference type="EMBL" id="QTA38303.1"/>
    </source>
</evidence>
<feature type="binding site" evidence="8">
    <location>
        <position position="520"/>
    </location>
    <ligand>
        <name>substrate</name>
    </ligand>
</feature>
<dbReference type="InterPro" id="IPR010074">
    <property type="entry name" value="PRibForGlyAmidine_synth_PurL"/>
</dbReference>
<comment type="subcellular location">
    <subcellularLocation>
        <location evidence="8">Cytoplasm</location>
    </subcellularLocation>
</comment>
<keyword evidence="7 8" id="KW-0460">Magnesium</keyword>
<feature type="active site" evidence="8">
    <location>
        <position position="47"/>
    </location>
</feature>
<evidence type="ECO:0000256" key="4">
    <source>
        <dbReference type="ARBA" id="ARBA00022741"/>
    </source>
</evidence>
<dbReference type="CDD" id="cd02203">
    <property type="entry name" value="PurL_repeat1"/>
    <property type="match status" value="1"/>
</dbReference>
<feature type="domain" description="PurM-like N-terminal" evidence="9">
    <location>
        <begin position="67"/>
        <end position="177"/>
    </location>
</feature>
<dbReference type="CDD" id="cd02204">
    <property type="entry name" value="PurL_repeat2"/>
    <property type="match status" value="1"/>
</dbReference>
<feature type="binding site" evidence="8">
    <location>
        <position position="50"/>
    </location>
    <ligand>
        <name>ATP</name>
        <dbReference type="ChEBI" id="CHEBI:30616"/>
    </ligand>
</feature>
<comment type="function">
    <text evidence="8">Part of the phosphoribosylformylglycinamidine synthase complex involved in the purines biosynthetic pathway. Catalyzes the ATP-dependent conversion of formylglycinamide ribonucleotide (FGAR) and glutamine to yield formylglycinamidine ribonucleotide (FGAM) and glutamate. The FGAM synthase complex is composed of three subunits. PurQ produces an ammonia molecule by converting glutamine to glutamate. PurL transfers the ammonia molecule to FGAR to form FGAM in an ATP-dependent manner. PurS interacts with PurQ and PurL and is thought to assist in the transfer of the ammonia molecule from PurQ to PurL.</text>
</comment>
<dbReference type="Pfam" id="PF02769">
    <property type="entry name" value="AIRS_C"/>
    <property type="match status" value="2"/>
</dbReference>
<dbReference type="GO" id="GO:0004642">
    <property type="term" value="F:phosphoribosylformylglycinamidine synthase activity"/>
    <property type="evidence" value="ECO:0007669"/>
    <property type="project" value="UniProtKB-EC"/>
</dbReference>
<gene>
    <name evidence="8 12" type="primary">purL</name>
    <name evidence="12" type="ORF">JYK00_01840</name>
</gene>
<dbReference type="InterPro" id="IPR016188">
    <property type="entry name" value="PurM-like_N"/>
</dbReference>
<dbReference type="EC" id="6.3.5.3" evidence="8"/>
<keyword evidence="2 8" id="KW-0436">Ligase</keyword>
<evidence type="ECO:0000259" key="9">
    <source>
        <dbReference type="Pfam" id="PF00586"/>
    </source>
</evidence>
<proteinExistence type="inferred from homology"/>
<evidence type="ECO:0000256" key="2">
    <source>
        <dbReference type="ARBA" id="ARBA00022598"/>
    </source>
</evidence>
<dbReference type="Pfam" id="PF00586">
    <property type="entry name" value="AIRS"/>
    <property type="match status" value="2"/>
</dbReference>
<evidence type="ECO:0000256" key="6">
    <source>
        <dbReference type="ARBA" id="ARBA00022840"/>
    </source>
</evidence>
<feature type="active site" description="Proton acceptor" evidence="8">
    <location>
        <position position="86"/>
    </location>
</feature>
<feature type="binding site" evidence="8">
    <location>
        <position position="480"/>
    </location>
    <ligand>
        <name>ATP</name>
        <dbReference type="ChEBI" id="CHEBI:30616"/>
    </ligand>
</feature>
<feature type="binding site" evidence="8">
    <location>
        <begin position="299"/>
        <end position="301"/>
    </location>
    <ligand>
        <name>substrate</name>
    </ligand>
</feature>
<dbReference type="PANTHER" id="PTHR43555">
    <property type="entry name" value="PHOSPHORIBOSYLFORMYLGLYCINAMIDINE SYNTHASE SUBUNIT PURL"/>
    <property type="match status" value="1"/>
</dbReference>
<keyword evidence="5 8" id="KW-0658">Purine biosynthesis</keyword>
<dbReference type="InterPro" id="IPR041609">
    <property type="entry name" value="PurL_linker"/>
</dbReference>
<evidence type="ECO:0000256" key="7">
    <source>
        <dbReference type="ARBA" id="ARBA00022842"/>
    </source>
</evidence>
<protein>
    <recommendedName>
        <fullName evidence="8">Phosphoribosylformylglycinamidine synthase subunit PurL</fullName>
        <shortName evidence="8">FGAM synthase</shortName>
        <ecNumber evidence="8">6.3.5.3</ecNumber>
    </recommendedName>
    <alternativeName>
        <fullName evidence="8">Formylglycinamide ribonucleotide amidotransferase subunit II</fullName>
        <shortName evidence="8">FGAR amidotransferase II</shortName>
        <shortName evidence="8">FGAR-AT II</shortName>
    </alternativeName>
    <alternativeName>
        <fullName evidence="8">Glutamine amidotransferase PurL</fullName>
    </alternativeName>
    <alternativeName>
        <fullName evidence="8">Phosphoribosylformylglycinamidine synthase subunit II</fullName>
    </alternativeName>
</protein>
<feature type="domain" description="Phosphoribosylformylglycinamidine synthase linker" evidence="11">
    <location>
        <begin position="9"/>
        <end position="51"/>
    </location>
</feature>
<sequence length="720" mass="79696">MNEMNKMNKLYSELGLKDFEYEKIKEDLGREPDALEIYMYSAQWSEHCGYKHSKELLKRLPRNIENENAGYVSIGDHAIVFKVESHNHPSAVEPYQGAATGIGGIVRDILAMGARPIALLDSLRFGKDERSKNIFEGVVAGISGYGNSIGVPTVAGETYFDESYNTNPLVNVMCVGISRISDLASSKATSHDKLYVYVGSKTGRDGIHGASFASKELTGEDERSSVQVGDPFSEKNLIEATLEILKLDGVLACQDMGAAGILSSSSEMAFKGNLGCELYMEKVPLREKDMEPWEILLSESQERMLFLVEPGTEESVEKIAKKYFLSFAVIGKTIKGNNIKVMKNGEVLTELPISSLVDAPSMYRKTKQPEYITIIRNKKFEIDLKPEEALFKVLGNLNIVKKSWIYEQYDYKVGTNTIISPGNGDGALIWIKGTNKAIGVTIDGNHLYTYLDPYEGSKNVVFEAARNLISIGAKPLGATDNMNFGNPEDDVVMWQFEQSIEGISEACRALKIPITGGNVSFYNESENSSIFPTPVIGMVGEADINSIMDMKFKNPADKVYLVGKVNIDKDKIGGSIYQRILKGFIGGRIDTVNIKFELKLQNIILKLIKMKLVNSVHDVSKGGIAIAVLESALNGEKGFKGILGQSLEELFGENQSRFIVSVSPEKVELFESTLKSSKVPFKLLGEVMPPDYGIELGFGRLDFNDLYTLYTKTIEKYMEE</sequence>
<evidence type="ECO:0000313" key="13">
    <source>
        <dbReference type="Proteomes" id="UP000671862"/>
    </source>
</evidence>
<organism evidence="12 13">
    <name type="scientific">Thermosipho ferrireducens</name>
    <dbReference type="NCBI Taxonomy" id="2571116"/>
    <lineage>
        <taxon>Bacteria</taxon>
        <taxon>Thermotogati</taxon>
        <taxon>Thermotogota</taxon>
        <taxon>Thermotogae</taxon>
        <taxon>Thermotogales</taxon>
        <taxon>Fervidobacteriaceae</taxon>
        <taxon>Thermosipho</taxon>
    </lineage>
</organism>
<dbReference type="SUPFAM" id="SSF56042">
    <property type="entry name" value="PurM C-terminal domain-like"/>
    <property type="match status" value="2"/>
</dbReference>
<comment type="pathway">
    <text evidence="8">Purine metabolism; IMP biosynthesis via de novo pathway; 5-amino-1-(5-phospho-D-ribosyl)imidazole from N(2)-formyl-N(1)-(5-phospho-D-ribosyl)glycinamide: step 1/2.</text>
</comment>
<feature type="binding site" evidence="8">
    <location>
        <position position="108"/>
    </location>
    <ligand>
        <name>Mg(2+)</name>
        <dbReference type="ChEBI" id="CHEBI:18420"/>
        <label>2</label>
    </ligand>
</feature>
<dbReference type="RefSeq" id="WP_207567022.1">
    <property type="nucleotide sequence ID" value="NZ_CP071446.1"/>
</dbReference>